<dbReference type="Proteomes" id="UP000188318">
    <property type="component" value="Unassembled WGS sequence"/>
</dbReference>
<keyword evidence="2" id="KW-1185">Reference proteome</keyword>
<evidence type="ECO:0000313" key="1">
    <source>
        <dbReference type="EMBL" id="OOF94809.1"/>
    </source>
</evidence>
<proteinExistence type="predicted"/>
<protein>
    <submittedName>
        <fullName evidence="1">Uncharacterized protein</fullName>
    </submittedName>
</protein>
<reference evidence="2" key="1">
    <citation type="journal article" date="2017" name="Genome Biol.">
        <title>Comparative genomics reveals high biological diversity and specific adaptations in the industrially and medically important fungal genus Aspergillus.</title>
        <authorList>
            <person name="de Vries R.P."/>
            <person name="Riley R."/>
            <person name="Wiebenga A."/>
            <person name="Aguilar-Osorio G."/>
            <person name="Amillis S."/>
            <person name="Uchima C.A."/>
            <person name="Anderluh G."/>
            <person name="Asadollahi M."/>
            <person name="Askin M."/>
            <person name="Barry K."/>
            <person name="Battaglia E."/>
            <person name="Bayram O."/>
            <person name="Benocci T."/>
            <person name="Braus-Stromeyer S.A."/>
            <person name="Caldana C."/>
            <person name="Canovas D."/>
            <person name="Cerqueira G.C."/>
            <person name="Chen F."/>
            <person name="Chen W."/>
            <person name="Choi C."/>
            <person name="Clum A."/>
            <person name="Dos Santos R.A."/>
            <person name="Damasio A.R."/>
            <person name="Diallinas G."/>
            <person name="Emri T."/>
            <person name="Fekete E."/>
            <person name="Flipphi M."/>
            <person name="Freyberg S."/>
            <person name="Gallo A."/>
            <person name="Gournas C."/>
            <person name="Habgood R."/>
            <person name="Hainaut M."/>
            <person name="Harispe M.L."/>
            <person name="Henrissat B."/>
            <person name="Hilden K.S."/>
            <person name="Hope R."/>
            <person name="Hossain A."/>
            <person name="Karabika E."/>
            <person name="Karaffa L."/>
            <person name="Karanyi Z."/>
            <person name="Krasevec N."/>
            <person name="Kuo A."/>
            <person name="Kusch H."/>
            <person name="LaButti K."/>
            <person name="Lagendijk E.L."/>
            <person name="Lapidus A."/>
            <person name="Levasseur A."/>
            <person name="Lindquist E."/>
            <person name="Lipzen A."/>
            <person name="Logrieco A.F."/>
            <person name="MacCabe A."/>
            <person name="Maekelae M.R."/>
            <person name="Malavazi I."/>
            <person name="Melin P."/>
            <person name="Meyer V."/>
            <person name="Mielnichuk N."/>
            <person name="Miskei M."/>
            <person name="Molnar A.P."/>
            <person name="Mule G."/>
            <person name="Ngan C.Y."/>
            <person name="Orejas M."/>
            <person name="Orosz E."/>
            <person name="Ouedraogo J.P."/>
            <person name="Overkamp K.M."/>
            <person name="Park H.-S."/>
            <person name="Perrone G."/>
            <person name="Piumi F."/>
            <person name="Punt P.J."/>
            <person name="Ram A.F."/>
            <person name="Ramon A."/>
            <person name="Rauscher S."/>
            <person name="Record E."/>
            <person name="Riano-Pachon D.M."/>
            <person name="Robert V."/>
            <person name="Roehrig J."/>
            <person name="Ruller R."/>
            <person name="Salamov A."/>
            <person name="Salih N.S."/>
            <person name="Samson R.A."/>
            <person name="Sandor E."/>
            <person name="Sanguinetti M."/>
            <person name="Schuetze T."/>
            <person name="Sepcic K."/>
            <person name="Shelest E."/>
            <person name="Sherlock G."/>
            <person name="Sophianopoulou V."/>
            <person name="Squina F.M."/>
            <person name="Sun H."/>
            <person name="Susca A."/>
            <person name="Todd R.B."/>
            <person name="Tsang A."/>
            <person name="Unkles S.E."/>
            <person name="van de Wiele N."/>
            <person name="van Rossen-Uffink D."/>
            <person name="Oliveira J.V."/>
            <person name="Vesth T.C."/>
            <person name="Visser J."/>
            <person name="Yu J.-H."/>
            <person name="Zhou M."/>
            <person name="Andersen M.R."/>
            <person name="Archer D.B."/>
            <person name="Baker S.E."/>
            <person name="Benoit I."/>
            <person name="Brakhage A.A."/>
            <person name="Braus G.H."/>
            <person name="Fischer R."/>
            <person name="Frisvad J.C."/>
            <person name="Goldman G.H."/>
            <person name="Houbraken J."/>
            <person name="Oakley B."/>
            <person name="Pocsi I."/>
            <person name="Scazzocchio C."/>
            <person name="Seiboth B."/>
            <person name="vanKuyk P.A."/>
            <person name="Wortman J."/>
            <person name="Dyer P.S."/>
            <person name="Grigoriev I.V."/>
        </authorList>
    </citation>
    <scope>NUCLEOTIDE SEQUENCE [LARGE SCALE GENOMIC DNA]</scope>
    <source>
        <strain evidence="2">ITEM 5010</strain>
    </source>
</reference>
<name>A0A1R3RK18_ASPC5</name>
<sequence>MSLSKVHSAPSTPQKAIQHASINILPGIPFRPINNRQRKKLVPFPFKLVRFPSSIFGCKSVRACPVALGSFIVDLRIYRPVLSLMGTDSGIIITRDSVAGWEGKAEAKVDHAR</sequence>
<dbReference type="OrthoDB" id="10411121at2759"/>
<evidence type="ECO:0000313" key="2">
    <source>
        <dbReference type="Proteomes" id="UP000188318"/>
    </source>
</evidence>
<dbReference type="AlphaFoldDB" id="A0A1R3RK18"/>
<dbReference type="EMBL" id="KV907501">
    <property type="protein sequence ID" value="OOF94809.1"/>
    <property type="molecule type" value="Genomic_DNA"/>
</dbReference>
<accession>A0A1R3RK18</accession>
<gene>
    <name evidence="1" type="ORF">ASPCADRAFT_171098</name>
</gene>
<dbReference type="VEuPathDB" id="FungiDB:ASPCADRAFT_171098"/>
<feature type="non-terminal residue" evidence="1">
    <location>
        <position position="113"/>
    </location>
</feature>
<organism evidence="1 2">
    <name type="scientific">Aspergillus carbonarius (strain ITEM 5010)</name>
    <dbReference type="NCBI Taxonomy" id="602072"/>
    <lineage>
        <taxon>Eukaryota</taxon>
        <taxon>Fungi</taxon>
        <taxon>Dikarya</taxon>
        <taxon>Ascomycota</taxon>
        <taxon>Pezizomycotina</taxon>
        <taxon>Eurotiomycetes</taxon>
        <taxon>Eurotiomycetidae</taxon>
        <taxon>Eurotiales</taxon>
        <taxon>Aspergillaceae</taxon>
        <taxon>Aspergillus</taxon>
        <taxon>Aspergillus subgen. Circumdati</taxon>
    </lineage>
</organism>